<name>A0A2W4RBX5_9GAMM</name>
<dbReference type="Pfam" id="PF05534">
    <property type="entry name" value="HicB"/>
    <property type="match status" value="1"/>
</dbReference>
<protein>
    <submittedName>
        <fullName evidence="1">Toxin-antitoxin system HicB family antitoxin</fullName>
    </submittedName>
</protein>
<dbReference type="AlphaFoldDB" id="A0A2W4RBX5"/>
<sequence length="112" mass="12556">MEYKGYIGRLEFDDEAGLFHGEIINTRDVITFQGTSVEEIKREFQVSVDVYLDFCAEHGKAPDNPNAGHLVLDISPELQTAMIQAARQEHKNLDAWIVDRLTTGSGFSSQLV</sequence>
<evidence type="ECO:0000313" key="2">
    <source>
        <dbReference type="Proteomes" id="UP000249396"/>
    </source>
</evidence>
<dbReference type="Proteomes" id="UP000249396">
    <property type="component" value="Unassembled WGS sequence"/>
</dbReference>
<gene>
    <name evidence="1" type="ORF">DM484_08585</name>
</gene>
<dbReference type="EMBL" id="QJPH01000269">
    <property type="protein sequence ID" value="PZN81362.1"/>
    <property type="molecule type" value="Genomic_DNA"/>
</dbReference>
<dbReference type="InterPro" id="IPR008651">
    <property type="entry name" value="Uncharacterised_HicB"/>
</dbReference>
<reference evidence="1 2" key="1">
    <citation type="journal article" date="2018" name="Aquat. Microb. Ecol.">
        <title>Gammaproteobacterial methanotrophs dominate.</title>
        <authorList>
            <person name="Rissanen A.J."/>
            <person name="Saarenheimo J."/>
            <person name="Tiirola M."/>
            <person name="Peura S."/>
            <person name="Aalto S.L."/>
            <person name="Karvinen A."/>
            <person name="Nykanen H."/>
        </authorList>
    </citation>
    <scope>NUCLEOTIDE SEQUENCE [LARGE SCALE GENOMIC DNA]</scope>
    <source>
        <strain evidence="1">AMbin10</strain>
    </source>
</reference>
<accession>A0A2W4RBX5</accession>
<dbReference type="SUPFAM" id="SSF143100">
    <property type="entry name" value="TTHA1013/TTHA0281-like"/>
    <property type="match status" value="1"/>
</dbReference>
<comment type="caution">
    <text evidence="1">The sequence shown here is derived from an EMBL/GenBank/DDBJ whole genome shotgun (WGS) entry which is preliminary data.</text>
</comment>
<organism evidence="1 2">
    <name type="scientific">Candidatus Methylumidiphilus alinenensis</name>
    <dbReference type="NCBI Taxonomy" id="2202197"/>
    <lineage>
        <taxon>Bacteria</taxon>
        <taxon>Pseudomonadati</taxon>
        <taxon>Pseudomonadota</taxon>
        <taxon>Gammaproteobacteria</taxon>
        <taxon>Methylococcales</taxon>
        <taxon>Candidatus Methylumidiphilus</taxon>
    </lineage>
</organism>
<dbReference type="InterPro" id="IPR035069">
    <property type="entry name" value="TTHA1013/TTHA0281-like"/>
</dbReference>
<evidence type="ECO:0000313" key="1">
    <source>
        <dbReference type="EMBL" id="PZN81362.1"/>
    </source>
</evidence>
<proteinExistence type="predicted"/>